<dbReference type="OrthoDB" id="1375819at2"/>
<protein>
    <submittedName>
        <fullName evidence="1">Uncharacterized protein</fullName>
    </submittedName>
</protein>
<dbReference type="Proteomes" id="UP000184028">
    <property type="component" value="Unassembled WGS sequence"/>
</dbReference>
<accession>A0A1M6ZLG5</accession>
<proteinExistence type="predicted"/>
<evidence type="ECO:0000313" key="1">
    <source>
        <dbReference type="EMBL" id="SHL31296.1"/>
    </source>
</evidence>
<evidence type="ECO:0000313" key="2">
    <source>
        <dbReference type="Proteomes" id="UP000184028"/>
    </source>
</evidence>
<dbReference type="STRING" id="946677.SAMN05444484_1011073"/>
<gene>
    <name evidence="1" type="ORF">SAMN05444484_1011073</name>
</gene>
<sequence>MIREKAKVLVRDNKGLFFKMFKKELINEFNLIENPLLTENQTELKDLNRFIFVVYNTLELADFLKQEKKGCVFLVCLFNKRLRGNSSFMEEINDLIMLDSYKTKRTIVKDLKSHLKNNASGFKNDVLNLYKSQALFHGFFKTVFLFV</sequence>
<organism evidence="1 2">
    <name type="scientific">Flavobacterium chilense</name>
    <dbReference type="NCBI Taxonomy" id="946677"/>
    <lineage>
        <taxon>Bacteria</taxon>
        <taxon>Pseudomonadati</taxon>
        <taxon>Bacteroidota</taxon>
        <taxon>Flavobacteriia</taxon>
        <taxon>Flavobacteriales</taxon>
        <taxon>Flavobacteriaceae</taxon>
        <taxon>Flavobacterium</taxon>
    </lineage>
</organism>
<keyword evidence="2" id="KW-1185">Reference proteome</keyword>
<reference evidence="2" key="1">
    <citation type="submission" date="2016-11" db="EMBL/GenBank/DDBJ databases">
        <authorList>
            <person name="Varghese N."/>
            <person name="Submissions S."/>
        </authorList>
    </citation>
    <scope>NUCLEOTIDE SEQUENCE [LARGE SCALE GENOMIC DNA]</scope>
    <source>
        <strain evidence="2">DSM 24724</strain>
    </source>
</reference>
<name>A0A1M6ZLG5_9FLAO</name>
<dbReference type="EMBL" id="FRBT01000001">
    <property type="protein sequence ID" value="SHL31296.1"/>
    <property type="molecule type" value="Genomic_DNA"/>
</dbReference>
<dbReference type="AlphaFoldDB" id="A0A1M6ZLG5"/>
<dbReference type="RefSeq" id="WP_068841123.1">
    <property type="nucleotide sequence ID" value="NZ_FRBT01000001.1"/>
</dbReference>